<evidence type="ECO:0000313" key="2">
    <source>
        <dbReference type="Proteomes" id="UP000016160"/>
    </source>
</evidence>
<dbReference type="OrthoDB" id="1095982at2"/>
<dbReference type="PATRIC" id="fig|1347342.6.peg.3136"/>
<dbReference type="RefSeq" id="WP_051774893.1">
    <property type="nucleotide sequence ID" value="NZ_HG315671.1"/>
</dbReference>
<name>T2KRY7_FORAG</name>
<keyword evidence="2" id="KW-1185">Reference proteome</keyword>
<gene>
    <name evidence="1" type="ORF">BN863_31170</name>
</gene>
<protein>
    <submittedName>
        <fullName evidence="1">Uncharacterized protein</fullName>
    </submittedName>
</protein>
<dbReference type="PROSITE" id="PS51257">
    <property type="entry name" value="PROKAR_LIPOPROTEIN"/>
    <property type="match status" value="1"/>
</dbReference>
<sequence length="307" mass="35839">MNRILVVLFVLTFSFSCKNNENKKTADSVKIEYQEIKKDEYSLNKPTKNIKAVLVLFGGFPENVEDIKREFEILENAKKNNISVLYMNYNRKLWIEQNELEQLSKRLQSIFKENKLPVDNIYVGGFSSGGNIALLISNFMTNENSNIIPKGVFIGDSPIDLAELYHTAEKNIERNLSNSFAEESKWLLETLGKEFGNPNNDISKYELYSVFTSKTNNIDNLKNLKNTKIRLYTEPDTLWWKEQTMAKYEEMNAYHIKQLSELLNKSNFKNVEYIPTENKGYRADGEKNPHSWSIIDRKELINWMLNK</sequence>
<dbReference type="STRING" id="1347342.BN863_31170"/>
<accession>T2KRY7</accession>
<dbReference type="SUPFAM" id="SSF53474">
    <property type="entry name" value="alpha/beta-Hydrolases"/>
    <property type="match status" value="1"/>
</dbReference>
<dbReference type="AlphaFoldDB" id="T2KRY7"/>
<dbReference type="HOGENOM" id="CLU_049706_0_0_10"/>
<dbReference type="InterPro" id="IPR029058">
    <property type="entry name" value="AB_hydrolase_fold"/>
</dbReference>
<dbReference type="eggNOG" id="COG0429">
    <property type="taxonomic scope" value="Bacteria"/>
</dbReference>
<dbReference type="Gene3D" id="3.40.50.1820">
    <property type="entry name" value="alpha/beta hydrolase"/>
    <property type="match status" value="1"/>
</dbReference>
<dbReference type="EMBL" id="HG315671">
    <property type="protein sequence ID" value="CDF80829.1"/>
    <property type="molecule type" value="Genomic_DNA"/>
</dbReference>
<reference evidence="1 2" key="1">
    <citation type="journal article" date="2013" name="Appl. Environ. Microbiol.">
        <title>The genome of the alga-associated marine flavobacterium Formosa agariphila KMM 3901T reveals a broad potential for degradation of algal polysaccharides.</title>
        <authorList>
            <person name="Mann A.J."/>
            <person name="Hahnke R.L."/>
            <person name="Huang S."/>
            <person name="Werner J."/>
            <person name="Xing P."/>
            <person name="Barbeyron T."/>
            <person name="Huettel B."/>
            <person name="Stueber K."/>
            <person name="Reinhardt R."/>
            <person name="Harder J."/>
            <person name="Gloeckner F.O."/>
            <person name="Amann R.I."/>
            <person name="Teeling H."/>
        </authorList>
    </citation>
    <scope>NUCLEOTIDE SEQUENCE [LARGE SCALE GENOMIC DNA]</scope>
    <source>
        <strain evidence="2">DSM 15362 / KCTC 12365 / LMG 23005 / KMM 3901</strain>
    </source>
</reference>
<evidence type="ECO:0000313" key="1">
    <source>
        <dbReference type="EMBL" id="CDF80829.1"/>
    </source>
</evidence>
<organism evidence="1 2">
    <name type="scientific">Formosa agariphila (strain DSM 15362 / KCTC 12365 / LMG 23005 / KMM 3901 / M-2Alg 35-1)</name>
    <dbReference type="NCBI Taxonomy" id="1347342"/>
    <lineage>
        <taxon>Bacteria</taxon>
        <taxon>Pseudomonadati</taxon>
        <taxon>Bacteroidota</taxon>
        <taxon>Flavobacteriia</taxon>
        <taxon>Flavobacteriales</taxon>
        <taxon>Flavobacteriaceae</taxon>
        <taxon>Formosa</taxon>
    </lineage>
</organism>
<dbReference type="Proteomes" id="UP000016160">
    <property type="component" value="Chromosome"/>
</dbReference>
<proteinExistence type="predicted"/>